<reference evidence="1 2" key="2">
    <citation type="journal article" date="2009" name="PLoS ONE">
        <title>An integrated genetic and cytogenetic map of the cucumber genome.</title>
        <authorList>
            <person name="Ren Y."/>
            <person name="Zhang Z."/>
            <person name="Liu J."/>
            <person name="Staub J.E."/>
            <person name="Han Y."/>
            <person name="Cheng Z."/>
            <person name="Li X."/>
            <person name="Lu J."/>
            <person name="Miao H."/>
            <person name="Kang H."/>
            <person name="Xie B."/>
            <person name="Gu X."/>
            <person name="Wang X."/>
            <person name="Du Y."/>
            <person name="Jin W."/>
            <person name="Huang S."/>
        </authorList>
    </citation>
    <scope>NUCLEOTIDE SEQUENCE [LARGE SCALE GENOMIC DNA]</scope>
    <source>
        <strain evidence="2">cv. 9930</strain>
    </source>
</reference>
<proteinExistence type="predicted"/>
<dbReference type="EMBL" id="CM002925">
    <property type="protein sequence ID" value="KGN52755.1"/>
    <property type="molecule type" value="Genomic_DNA"/>
</dbReference>
<evidence type="ECO:0000313" key="1">
    <source>
        <dbReference type="EMBL" id="KGN52755.1"/>
    </source>
</evidence>
<protein>
    <submittedName>
        <fullName evidence="1">Uncharacterized protein</fullName>
    </submittedName>
</protein>
<name>A0A0A0KSZ7_CUCSA</name>
<dbReference type="Gramene" id="KGN52755">
    <property type="protein sequence ID" value="KGN52755"/>
    <property type="gene ID" value="Csa_4G000760"/>
</dbReference>
<reference evidence="1 2" key="3">
    <citation type="journal article" date="2010" name="BMC Genomics">
        <title>Transcriptome sequencing and comparative analysis of cucumber flowers with different sex types.</title>
        <authorList>
            <person name="Guo S."/>
            <person name="Zheng Y."/>
            <person name="Joung J.G."/>
            <person name="Liu S."/>
            <person name="Zhang Z."/>
            <person name="Crasta O.R."/>
            <person name="Sobral B.W."/>
            <person name="Xu Y."/>
            <person name="Huang S."/>
            <person name="Fei Z."/>
        </authorList>
    </citation>
    <scope>NUCLEOTIDE SEQUENCE [LARGE SCALE GENOMIC DNA]</scope>
    <source>
        <strain evidence="2">cv. 9930</strain>
    </source>
</reference>
<organism evidence="1 2">
    <name type="scientific">Cucumis sativus</name>
    <name type="common">Cucumber</name>
    <dbReference type="NCBI Taxonomy" id="3659"/>
    <lineage>
        <taxon>Eukaryota</taxon>
        <taxon>Viridiplantae</taxon>
        <taxon>Streptophyta</taxon>
        <taxon>Embryophyta</taxon>
        <taxon>Tracheophyta</taxon>
        <taxon>Spermatophyta</taxon>
        <taxon>Magnoliopsida</taxon>
        <taxon>eudicotyledons</taxon>
        <taxon>Gunneridae</taxon>
        <taxon>Pentapetalae</taxon>
        <taxon>rosids</taxon>
        <taxon>fabids</taxon>
        <taxon>Cucurbitales</taxon>
        <taxon>Cucurbitaceae</taxon>
        <taxon>Benincaseae</taxon>
        <taxon>Cucumis</taxon>
    </lineage>
</organism>
<gene>
    <name evidence="1" type="ORF">Csa_4G000760</name>
</gene>
<accession>A0A0A0KSZ7</accession>
<reference evidence="1 2" key="4">
    <citation type="journal article" date="2011" name="BMC Genomics">
        <title>RNA-Seq improves annotation of protein-coding genes in the cucumber genome.</title>
        <authorList>
            <person name="Li Z."/>
            <person name="Zhang Z."/>
            <person name="Yan P."/>
            <person name="Huang S."/>
            <person name="Fei Z."/>
            <person name="Lin K."/>
        </authorList>
    </citation>
    <scope>NUCLEOTIDE SEQUENCE [LARGE SCALE GENOMIC DNA]</scope>
    <source>
        <strain evidence="2">cv. 9930</strain>
    </source>
</reference>
<keyword evidence="2" id="KW-1185">Reference proteome</keyword>
<dbReference type="AlphaFoldDB" id="A0A0A0KSZ7"/>
<evidence type="ECO:0000313" key="2">
    <source>
        <dbReference type="Proteomes" id="UP000029981"/>
    </source>
</evidence>
<sequence>MEMMRKKLIVLAMAVCVLFMATSIFIREVMASVRTRATELIQTCHAGNDADCPPVCRRNQMCGIL</sequence>
<dbReference type="Proteomes" id="UP000029981">
    <property type="component" value="Chromosome 4"/>
</dbReference>
<reference evidence="1 2" key="1">
    <citation type="journal article" date="2009" name="Nat. Genet.">
        <title>The genome of the cucumber, Cucumis sativus L.</title>
        <authorList>
            <person name="Huang S."/>
            <person name="Li R."/>
            <person name="Zhang Z."/>
            <person name="Li L."/>
            <person name="Gu X."/>
            <person name="Fan W."/>
            <person name="Lucas W.J."/>
            <person name="Wang X."/>
            <person name="Xie B."/>
            <person name="Ni P."/>
            <person name="Ren Y."/>
            <person name="Zhu H."/>
            <person name="Li J."/>
            <person name="Lin K."/>
            <person name="Jin W."/>
            <person name="Fei Z."/>
            <person name="Li G."/>
            <person name="Staub J."/>
            <person name="Kilian A."/>
            <person name="van der Vossen E.A."/>
            <person name="Wu Y."/>
            <person name="Guo J."/>
            <person name="He J."/>
            <person name="Jia Z."/>
            <person name="Ren Y."/>
            <person name="Tian G."/>
            <person name="Lu Y."/>
            <person name="Ruan J."/>
            <person name="Qian W."/>
            <person name="Wang M."/>
            <person name="Huang Q."/>
            <person name="Li B."/>
            <person name="Xuan Z."/>
            <person name="Cao J."/>
            <person name="Asan"/>
            <person name="Wu Z."/>
            <person name="Zhang J."/>
            <person name="Cai Q."/>
            <person name="Bai Y."/>
            <person name="Zhao B."/>
            <person name="Han Y."/>
            <person name="Li Y."/>
            <person name="Li X."/>
            <person name="Wang S."/>
            <person name="Shi Q."/>
            <person name="Liu S."/>
            <person name="Cho W.K."/>
            <person name="Kim J.Y."/>
            <person name="Xu Y."/>
            <person name="Heller-Uszynska K."/>
            <person name="Miao H."/>
            <person name="Cheng Z."/>
            <person name="Zhang S."/>
            <person name="Wu J."/>
            <person name="Yang Y."/>
            <person name="Kang H."/>
            <person name="Li M."/>
            <person name="Liang H."/>
            <person name="Ren X."/>
            <person name="Shi Z."/>
            <person name="Wen M."/>
            <person name="Jian M."/>
            <person name="Yang H."/>
            <person name="Zhang G."/>
            <person name="Yang Z."/>
            <person name="Chen R."/>
            <person name="Liu S."/>
            <person name="Li J."/>
            <person name="Ma L."/>
            <person name="Liu H."/>
            <person name="Zhou Y."/>
            <person name="Zhao J."/>
            <person name="Fang X."/>
            <person name="Li G."/>
            <person name="Fang L."/>
            <person name="Li Y."/>
            <person name="Liu D."/>
            <person name="Zheng H."/>
            <person name="Zhang Y."/>
            <person name="Qin N."/>
            <person name="Li Z."/>
            <person name="Yang G."/>
            <person name="Yang S."/>
            <person name="Bolund L."/>
            <person name="Kristiansen K."/>
            <person name="Zheng H."/>
            <person name="Li S."/>
            <person name="Zhang X."/>
            <person name="Yang H."/>
            <person name="Wang J."/>
            <person name="Sun R."/>
            <person name="Zhang B."/>
            <person name="Jiang S."/>
            <person name="Wang J."/>
            <person name="Du Y."/>
            <person name="Li S."/>
        </authorList>
    </citation>
    <scope>NUCLEOTIDE SEQUENCE [LARGE SCALE GENOMIC DNA]</scope>
    <source>
        <strain evidence="2">cv. 9930</strain>
    </source>
</reference>